<dbReference type="Pfam" id="PF09305">
    <property type="entry name" value="TACI-CRD2"/>
    <property type="match status" value="2"/>
</dbReference>
<dbReference type="AlphaFoldDB" id="A0A6P6L6K2"/>
<dbReference type="GO" id="GO:0005886">
    <property type="term" value="C:plasma membrane"/>
    <property type="evidence" value="ECO:0007669"/>
    <property type="project" value="InterPro"/>
</dbReference>
<keyword evidence="2" id="KW-1133">Transmembrane helix</keyword>
<dbReference type="RefSeq" id="XP_026079116.1">
    <property type="nucleotide sequence ID" value="XM_026223331.1"/>
</dbReference>
<dbReference type="PANTHER" id="PTHR15511">
    <property type="entry name" value="TUMOR NECROSIS FACTOR RECEPTOR SUPERFAMILY MEMBER 13B"/>
    <property type="match status" value="1"/>
</dbReference>
<proteinExistence type="predicted"/>
<dbReference type="GO" id="GO:0030889">
    <property type="term" value="P:negative regulation of B cell proliferation"/>
    <property type="evidence" value="ECO:0007669"/>
    <property type="project" value="TreeGrafter"/>
</dbReference>
<feature type="domain" description="TACI cysteine-rich" evidence="3">
    <location>
        <begin position="7"/>
        <end position="38"/>
    </location>
</feature>
<dbReference type="GO" id="GO:0002244">
    <property type="term" value="P:hematopoietic progenitor cell differentiation"/>
    <property type="evidence" value="ECO:0007669"/>
    <property type="project" value="TreeGrafter"/>
</dbReference>
<evidence type="ECO:0000313" key="5">
    <source>
        <dbReference type="RefSeq" id="XP_026079116.1"/>
    </source>
</evidence>
<name>A0A6P6L6K2_CARAU</name>
<feature type="region of interest" description="Disordered" evidence="1">
    <location>
        <begin position="199"/>
        <end position="237"/>
    </location>
</feature>
<evidence type="ECO:0000256" key="2">
    <source>
        <dbReference type="SAM" id="Phobius"/>
    </source>
</evidence>
<dbReference type="SUPFAM" id="SSF57586">
    <property type="entry name" value="TNF receptor-like"/>
    <property type="match status" value="2"/>
</dbReference>
<keyword evidence="2" id="KW-0812">Transmembrane</keyword>
<keyword evidence="5" id="KW-0675">Receptor</keyword>
<dbReference type="Gene3D" id="4.10.1290.10">
    <property type="entry name" value="Tumor necrosis factor receptor superfamily"/>
    <property type="match status" value="2"/>
</dbReference>
<evidence type="ECO:0000259" key="3">
    <source>
        <dbReference type="Pfam" id="PF09305"/>
    </source>
</evidence>
<protein>
    <submittedName>
        <fullName evidence="5">Tumor necrosis factor receptor superfamily member 13B</fullName>
    </submittedName>
</protein>
<dbReference type="GO" id="GO:0001782">
    <property type="term" value="P:B cell homeostasis"/>
    <property type="evidence" value="ECO:0007669"/>
    <property type="project" value="TreeGrafter"/>
</dbReference>
<dbReference type="InterPro" id="IPR015384">
    <property type="entry name" value="TACI_Cys-rich-dom"/>
</dbReference>
<dbReference type="InterPro" id="IPR022317">
    <property type="entry name" value="TNFR_13B"/>
</dbReference>
<gene>
    <name evidence="5" type="primary">LOC113056563</name>
</gene>
<dbReference type="KEGG" id="caua:113056563"/>
<dbReference type="Proteomes" id="UP000515129">
    <property type="component" value="Chromosome 37"/>
</dbReference>
<feature type="transmembrane region" description="Helical" evidence="2">
    <location>
        <begin position="112"/>
        <end position="137"/>
    </location>
</feature>
<dbReference type="PANTHER" id="PTHR15511:SF2">
    <property type="entry name" value="TUMOR NECROSIS FACTOR RECEPTOR SUPERFAMILY MEMBER 13B"/>
    <property type="match status" value="1"/>
</dbReference>
<evidence type="ECO:0000313" key="4">
    <source>
        <dbReference type="Proteomes" id="UP000515129"/>
    </source>
</evidence>
<keyword evidence="2" id="KW-0472">Membrane</keyword>
<organism evidence="4 5">
    <name type="scientific">Carassius auratus</name>
    <name type="common">Goldfish</name>
    <dbReference type="NCBI Taxonomy" id="7957"/>
    <lineage>
        <taxon>Eukaryota</taxon>
        <taxon>Metazoa</taxon>
        <taxon>Chordata</taxon>
        <taxon>Craniata</taxon>
        <taxon>Vertebrata</taxon>
        <taxon>Euteleostomi</taxon>
        <taxon>Actinopterygii</taxon>
        <taxon>Neopterygii</taxon>
        <taxon>Teleostei</taxon>
        <taxon>Ostariophysi</taxon>
        <taxon>Cypriniformes</taxon>
        <taxon>Cyprinidae</taxon>
        <taxon>Cyprininae</taxon>
        <taxon>Carassius</taxon>
    </lineage>
</organism>
<accession>A0A6P6L6K2</accession>
<keyword evidence="4" id="KW-1185">Reference proteome</keyword>
<dbReference type="GeneID" id="113056563"/>
<reference evidence="5" key="1">
    <citation type="submission" date="2025-08" db="UniProtKB">
        <authorList>
            <consortium name="RefSeq"/>
        </authorList>
    </citation>
    <scope>IDENTIFICATION</scope>
    <source>
        <strain evidence="5">Wakin</strain>
        <tissue evidence="5">Muscle</tissue>
    </source>
</reference>
<evidence type="ECO:0000256" key="1">
    <source>
        <dbReference type="SAM" id="MobiDB-lite"/>
    </source>
</evidence>
<feature type="region of interest" description="Disordered" evidence="1">
    <location>
        <begin position="145"/>
        <end position="181"/>
    </location>
</feature>
<sequence length="237" mass="26215">MAQSCVEGQYMDRLLRECVSCSMICHDSSILKRCSEFCVAWRCKAVSGQFYDTLLKKCLKCSELCGSHPAVCADACRSVVSVTQRPDVAGSAVQLVTGRGRSVSGSALYSEALLYSLLGLCITALMFTLTAAFLLLLKRAKHQQQLDTKKQQPNKHGQSSKDSLMARADEVSQEGSVTQERPRATETCVYCFTEHEHEHARPPKHHHDNGALRPPLQTHTDRTAPFRIICSPTQTSI</sequence>
<feature type="domain" description="TACI cysteine-rich" evidence="3">
    <location>
        <begin position="42"/>
        <end position="77"/>
    </location>
</feature>
<dbReference type="OrthoDB" id="9934669at2759"/>